<dbReference type="PANTHER" id="PTHR44809">
    <property type="match status" value="1"/>
</dbReference>
<keyword evidence="3" id="KW-1185">Reference proteome</keyword>
<feature type="repeat" description="TPR" evidence="1">
    <location>
        <begin position="78"/>
        <end position="111"/>
    </location>
</feature>
<dbReference type="Pfam" id="PF13414">
    <property type="entry name" value="TPR_11"/>
    <property type="match status" value="2"/>
</dbReference>
<keyword evidence="1" id="KW-0802">TPR repeat</keyword>
<dbReference type="PROSITE" id="PS50005">
    <property type="entry name" value="TPR"/>
    <property type="match status" value="5"/>
</dbReference>
<dbReference type="Proteomes" id="UP000056322">
    <property type="component" value="Chromosome 1"/>
</dbReference>
<dbReference type="AlphaFoldDB" id="A0A0B7J1T6"/>
<name>A0A0B7J1T6_9PROT</name>
<dbReference type="InterPro" id="IPR019734">
    <property type="entry name" value="TPR_rpt"/>
</dbReference>
<dbReference type="SMART" id="SM00028">
    <property type="entry name" value="TPR"/>
    <property type="match status" value="5"/>
</dbReference>
<dbReference type="RefSeq" id="WP_045751676.1">
    <property type="nucleotide sequence ID" value="NZ_LN794158.1"/>
</dbReference>
<evidence type="ECO:0000256" key="1">
    <source>
        <dbReference type="PROSITE-ProRule" id="PRU00339"/>
    </source>
</evidence>
<dbReference type="STRING" id="1581680.BN1209_1579"/>
<feature type="repeat" description="TPR" evidence="1">
    <location>
        <begin position="146"/>
        <end position="179"/>
    </location>
</feature>
<organism evidence="2 3">
    <name type="scientific">Candidatus Methylopumilus turicensis</name>
    <dbReference type="NCBI Taxonomy" id="1581680"/>
    <lineage>
        <taxon>Bacteria</taxon>
        <taxon>Pseudomonadati</taxon>
        <taxon>Pseudomonadota</taxon>
        <taxon>Betaproteobacteria</taxon>
        <taxon>Nitrosomonadales</taxon>
        <taxon>Methylophilaceae</taxon>
        <taxon>Candidatus Methylopumilus</taxon>
    </lineage>
</organism>
<dbReference type="PANTHER" id="PTHR44809:SF1">
    <property type="entry name" value="PROTEIN O-MANNOSYL-TRANSFERASE TMTC1"/>
    <property type="match status" value="1"/>
</dbReference>
<dbReference type="OrthoDB" id="549777at2"/>
<dbReference type="InterPro" id="IPR052943">
    <property type="entry name" value="TMTC_O-mannosyl-trnsfr"/>
</dbReference>
<evidence type="ECO:0000313" key="2">
    <source>
        <dbReference type="EMBL" id="CEN56614.1"/>
    </source>
</evidence>
<dbReference type="Pfam" id="PF00515">
    <property type="entry name" value="TPR_1"/>
    <property type="match status" value="1"/>
</dbReference>
<dbReference type="SUPFAM" id="SSF48452">
    <property type="entry name" value="TPR-like"/>
    <property type="match status" value="1"/>
</dbReference>
<dbReference type="PROSITE" id="PS50293">
    <property type="entry name" value="TPR_REGION"/>
    <property type="match status" value="3"/>
</dbReference>
<dbReference type="Gene3D" id="2.60.120.620">
    <property type="entry name" value="q2cbj1_9rhob like domain"/>
    <property type="match status" value="1"/>
</dbReference>
<gene>
    <name evidence="2" type="ORF">BN1209_1579</name>
</gene>
<accession>A0A0B7J1T6</accession>
<reference evidence="3" key="1">
    <citation type="submission" date="2014-12" db="EMBL/GenBank/DDBJ databases">
        <authorList>
            <person name="Salcher M.M."/>
        </authorList>
    </citation>
    <scope>NUCLEOTIDE SEQUENCE [LARGE SCALE GENOMIC DNA]</scope>
    <source>
        <strain evidence="3">MMS-10A-171</strain>
    </source>
</reference>
<dbReference type="SUPFAM" id="SSF51197">
    <property type="entry name" value="Clavaminate synthase-like"/>
    <property type="match status" value="1"/>
</dbReference>
<dbReference type="EMBL" id="LN794158">
    <property type="protein sequence ID" value="CEN56614.1"/>
    <property type="molecule type" value="Genomic_DNA"/>
</dbReference>
<dbReference type="InterPro" id="IPR011990">
    <property type="entry name" value="TPR-like_helical_dom_sf"/>
</dbReference>
<dbReference type="InterPro" id="IPR012668">
    <property type="entry name" value="CHP02466"/>
</dbReference>
<dbReference type="HOGENOM" id="CLU_029701_0_0_4"/>
<evidence type="ECO:0000313" key="3">
    <source>
        <dbReference type="Proteomes" id="UP000056322"/>
    </source>
</evidence>
<dbReference type="Pfam" id="PF13759">
    <property type="entry name" value="2OG-FeII_Oxy_5"/>
    <property type="match status" value="1"/>
</dbReference>
<proteinExistence type="predicted"/>
<dbReference type="Gene3D" id="1.25.40.10">
    <property type="entry name" value="Tetratricopeptide repeat domain"/>
    <property type="match status" value="3"/>
</dbReference>
<sequence>MANQSNKQPSQHEVQPLLNLLNSGQLANAANMAKSLLGRYPNTFILHNVLGIALDGLGQYEGAINSYRSALKLQPNMPDLHFNLGIAFSNVGQVSEAAASYRKAIAIQPKFFEAYGNLGTLLQKQGKLEEAVANYRKALSINPQDARGHFNLGTALRDQGKLEEAIKSYRQAIAVFPNYADAHSNLGETLRDQGNMQEAVSSYQDALALNPKHQSANYNMAEFLYLAKRFDEAIPYFERSQLDDWQERSMYCLYKAERFDAFKTKLDQIVKSGPHTAPFLATLSTHYAINFGVEDPYNFCKNGFDFVYRAAIPELSAPNSALLKALLNDIDNAAIAERVQGMLHNGQQSAGNLFKRPEASFNALAELVKKEFRNYHQQFAGADCELIKSFPEELEFTSSWYVKMRQGGHLDAHIHEIGWISGAVYLAMPSDKQSPEEGAFEYGVHGDHYPQKHHNFPVGAVMPNVGEIVLFPSSLFHRTIPFTSSEERICIAFDLRPSGVSATRSHY</sequence>
<feature type="repeat" description="TPR" evidence="1">
    <location>
        <begin position="44"/>
        <end position="77"/>
    </location>
</feature>
<protein>
    <submittedName>
        <fullName evidence="2">Tetratricopeptide TPR_2 repeat protein</fullName>
    </submittedName>
</protein>
<feature type="repeat" description="TPR" evidence="1">
    <location>
        <begin position="180"/>
        <end position="213"/>
    </location>
</feature>
<feature type="repeat" description="TPR" evidence="1">
    <location>
        <begin position="112"/>
        <end position="145"/>
    </location>
</feature>
<dbReference type="KEGG" id="mbac:BN1209_1579"/>